<accession>A0A8R2HAZ8</accession>
<dbReference type="PANTHER" id="PTHR46113">
    <property type="entry name" value="SNAC DOMAIN-CONTAINING PROTEIN"/>
    <property type="match status" value="1"/>
</dbReference>
<keyword evidence="2" id="KW-1185">Reference proteome</keyword>
<evidence type="ECO:0000313" key="2">
    <source>
        <dbReference type="Proteomes" id="UP000007819"/>
    </source>
</evidence>
<organism evidence="1 2">
    <name type="scientific">Acyrthosiphon pisum</name>
    <name type="common">Pea aphid</name>
    <dbReference type="NCBI Taxonomy" id="7029"/>
    <lineage>
        <taxon>Eukaryota</taxon>
        <taxon>Metazoa</taxon>
        <taxon>Ecdysozoa</taxon>
        <taxon>Arthropoda</taxon>
        <taxon>Hexapoda</taxon>
        <taxon>Insecta</taxon>
        <taxon>Pterygota</taxon>
        <taxon>Neoptera</taxon>
        <taxon>Paraneoptera</taxon>
        <taxon>Hemiptera</taxon>
        <taxon>Sternorrhyncha</taxon>
        <taxon>Aphidomorpha</taxon>
        <taxon>Aphidoidea</taxon>
        <taxon>Aphididae</taxon>
        <taxon>Macrosiphini</taxon>
        <taxon>Acyrthosiphon</taxon>
    </lineage>
</organism>
<protein>
    <submittedName>
        <fullName evidence="1">Uncharacterized protein</fullName>
    </submittedName>
</protein>
<proteinExistence type="predicted"/>
<dbReference type="KEGG" id="api:107884949"/>
<dbReference type="EnsemblMetazoa" id="XM_016808100.2">
    <property type="protein sequence ID" value="XP_016663589.1"/>
    <property type="gene ID" value="LOC107884949"/>
</dbReference>
<dbReference type="RefSeq" id="XP_016663589.1">
    <property type="nucleotide sequence ID" value="XM_016808100.2"/>
</dbReference>
<sequence length="132" mass="15520">MVKALKKKSSINSTKRLTLQPYQIDEKFNEMNIGKFISENSLKLFTRFGIDTSFLQYDPKSWDNQISFINGKELIKSLKIVNDTAERGVKLMADFNEALTVNKEQKQYVLQCVQEHRQMYPNCKKETLKKKY</sequence>
<name>A0A8R2HAZ8_ACYPI</name>
<dbReference type="Proteomes" id="UP000007819">
    <property type="component" value="Chromosome A2"/>
</dbReference>
<reference evidence="1" key="2">
    <citation type="submission" date="2022-06" db="UniProtKB">
        <authorList>
            <consortium name="EnsemblMetazoa"/>
        </authorList>
    </citation>
    <scope>IDENTIFICATION</scope>
</reference>
<evidence type="ECO:0000313" key="1">
    <source>
        <dbReference type="EnsemblMetazoa" id="XP_016663589.1"/>
    </source>
</evidence>
<dbReference type="AlphaFoldDB" id="A0A8R2HAZ8"/>
<dbReference type="GeneID" id="107884949"/>
<reference evidence="2" key="1">
    <citation type="submission" date="2010-06" db="EMBL/GenBank/DDBJ databases">
        <authorList>
            <person name="Jiang H."/>
            <person name="Abraham K."/>
            <person name="Ali S."/>
            <person name="Alsbrooks S.L."/>
            <person name="Anim B.N."/>
            <person name="Anosike U.S."/>
            <person name="Attaway T."/>
            <person name="Bandaranaike D.P."/>
            <person name="Battles P.K."/>
            <person name="Bell S.N."/>
            <person name="Bell A.V."/>
            <person name="Beltran B."/>
            <person name="Bickham C."/>
            <person name="Bustamante Y."/>
            <person name="Caleb T."/>
            <person name="Canada A."/>
            <person name="Cardenas V."/>
            <person name="Carter K."/>
            <person name="Chacko J."/>
            <person name="Chandrabose M.N."/>
            <person name="Chavez D."/>
            <person name="Chavez A."/>
            <person name="Chen L."/>
            <person name="Chu H.-S."/>
            <person name="Claassen K.J."/>
            <person name="Cockrell R."/>
            <person name="Collins M."/>
            <person name="Cooper J.A."/>
            <person name="Cree A."/>
            <person name="Curry S.M."/>
            <person name="Da Y."/>
            <person name="Dao M.D."/>
            <person name="Das B."/>
            <person name="Davila M.-L."/>
            <person name="Davy-Carroll L."/>
            <person name="Denson S."/>
            <person name="Dinh H."/>
            <person name="Ebong V.E."/>
            <person name="Edwards J.R."/>
            <person name="Egan A."/>
            <person name="El-Daye J."/>
            <person name="Escobedo L."/>
            <person name="Fernandez S."/>
            <person name="Fernando P.R."/>
            <person name="Flagg N."/>
            <person name="Forbes L.D."/>
            <person name="Fowler R.G."/>
            <person name="Fu Q."/>
            <person name="Gabisi R.A."/>
            <person name="Ganer J."/>
            <person name="Garbino Pronczuk A."/>
            <person name="Garcia R.M."/>
            <person name="Garner T."/>
            <person name="Garrett T.E."/>
            <person name="Gonzalez D.A."/>
            <person name="Hamid H."/>
            <person name="Hawkins E.S."/>
            <person name="Hirani K."/>
            <person name="Hogues M.E."/>
            <person name="Hollins B."/>
            <person name="Hsiao C.-H."/>
            <person name="Jabil R."/>
            <person name="James M.L."/>
            <person name="Jhangiani S.N."/>
            <person name="Johnson B."/>
            <person name="Johnson Q."/>
            <person name="Joshi V."/>
            <person name="Kalu J.B."/>
            <person name="Kam C."/>
            <person name="Kashfia A."/>
            <person name="Keebler J."/>
            <person name="Kisamo H."/>
            <person name="Kovar C.L."/>
            <person name="Lago L.A."/>
            <person name="Lai C.-Y."/>
            <person name="Laidlaw J."/>
            <person name="Lara F."/>
            <person name="Le T.-K."/>
            <person name="Lee S.L."/>
            <person name="Legall F.H."/>
            <person name="Lemon S.J."/>
            <person name="Lewis L.R."/>
            <person name="Li B."/>
            <person name="Liu Y."/>
            <person name="Liu Y.-S."/>
            <person name="Lopez J."/>
            <person name="Lozado R.J."/>
            <person name="Lu J."/>
            <person name="Madu R.C."/>
            <person name="Maheshwari M."/>
            <person name="Maheshwari R."/>
            <person name="Malloy K."/>
            <person name="Martinez E."/>
            <person name="Mathew T."/>
            <person name="Mercado I.C."/>
            <person name="Mercado C."/>
            <person name="Meyer B."/>
            <person name="Montgomery K."/>
            <person name="Morgan M.B."/>
            <person name="Munidasa M."/>
            <person name="Nazareth L.V."/>
            <person name="Nelson J."/>
            <person name="Ng B.M."/>
            <person name="Nguyen N.B."/>
            <person name="Nguyen P.Q."/>
            <person name="Nguyen T."/>
            <person name="Obregon M."/>
            <person name="Okwuonu G.O."/>
            <person name="Onwere C.G."/>
            <person name="Orozco G."/>
            <person name="Parra A."/>
            <person name="Patel S."/>
            <person name="Patil S."/>
            <person name="Perez A."/>
            <person name="Perez Y."/>
            <person name="Pham C."/>
            <person name="Primus E.L."/>
            <person name="Pu L.-L."/>
            <person name="Puazo M."/>
            <person name="Qin X."/>
            <person name="Quiroz J.B."/>
            <person name="Reese J."/>
            <person name="Richards S."/>
            <person name="Rives C.M."/>
            <person name="Robberts R."/>
            <person name="Ruiz S.J."/>
            <person name="Ruiz M.J."/>
            <person name="Santibanez J."/>
            <person name="Schneider B.W."/>
            <person name="Sisson I."/>
            <person name="Smith M."/>
            <person name="Sodergren E."/>
            <person name="Song X.-Z."/>
            <person name="Song B.B."/>
            <person name="Summersgill H."/>
            <person name="Thelus R."/>
            <person name="Thornton R.D."/>
            <person name="Trejos Z.Y."/>
            <person name="Usmani K."/>
            <person name="Vattathil S."/>
            <person name="Villasana D."/>
            <person name="Walker D.L."/>
            <person name="Wang S."/>
            <person name="Wang K."/>
            <person name="White C.S."/>
            <person name="Williams A.C."/>
            <person name="Williamson J."/>
            <person name="Wilson K."/>
            <person name="Woghiren I.O."/>
            <person name="Woodworth J.R."/>
            <person name="Worley K.C."/>
            <person name="Wright R.A."/>
            <person name="Wu W."/>
            <person name="Young L."/>
            <person name="Zhang L."/>
            <person name="Zhang J."/>
            <person name="Zhu Y."/>
            <person name="Muzny D.M."/>
            <person name="Weinstock G."/>
            <person name="Gibbs R.A."/>
        </authorList>
    </citation>
    <scope>NUCLEOTIDE SEQUENCE [LARGE SCALE GENOMIC DNA]</scope>
    <source>
        <strain evidence="2">LSR1</strain>
    </source>
</reference>
<dbReference type="PANTHER" id="PTHR46113:SF1">
    <property type="entry name" value="PEPTIDASE M17 LEUCYL AMINOPEPTIDASE N-TERMINAL DOMAIN-CONTAINING PROTEIN"/>
    <property type="match status" value="1"/>
</dbReference>
<dbReference type="OrthoDB" id="6629168at2759"/>